<comment type="caution">
    <text evidence="1">The sequence shown here is derived from an EMBL/GenBank/DDBJ whole genome shotgun (WGS) entry which is preliminary data.</text>
</comment>
<dbReference type="RefSeq" id="WP_152779233.1">
    <property type="nucleotide sequence ID" value="NZ_BAABEQ010000090.1"/>
</dbReference>
<sequence length="197" mass="22033">MNAPPTSPMLRAVGPASEATRDLAARLRLLLLLRIGEELVHGASARHVTAWLEEARRLDHQTADLDAALARAEESLRLNPRGRPAPGTRLVLRSGLNAMEHCAVGPRSLCRTFADLPLMNRLDIDRRLRVSHTEDRPGARRRRDRTTLGDLLRSLRSGQLRGWWGGRVAQQELVVRPLRTMKNTSRAGRNNAEPDTE</sequence>
<dbReference type="OrthoDB" id="5176502at2"/>
<name>A0A5N8VX98_9ACTN</name>
<protein>
    <submittedName>
        <fullName evidence="1">Uncharacterized protein</fullName>
    </submittedName>
</protein>
<organism evidence="1 2">
    <name type="scientific">Streptomyces phyllanthi</name>
    <dbReference type="NCBI Taxonomy" id="1803180"/>
    <lineage>
        <taxon>Bacteria</taxon>
        <taxon>Bacillati</taxon>
        <taxon>Actinomycetota</taxon>
        <taxon>Actinomycetes</taxon>
        <taxon>Kitasatosporales</taxon>
        <taxon>Streptomycetaceae</taxon>
        <taxon>Streptomyces</taxon>
    </lineage>
</organism>
<reference evidence="1 2" key="1">
    <citation type="submission" date="2019-07" db="EMBL/GenBank/DDBJ databases">
        <title>New species of Amycolatopsis and Streptomyces.</title>
        <authorList>
            <person name="Duangmal K."/>
            <person name="Teo W.F.A."/>
            <person name="Lipun K."/>
        </authorList>
    </citation>
    <scope>NUCLEOTIDE SEQUENCE [LARGE SCALE GENOMIC DNA]</scope>
    <source>
        <strain evidence="1 2">TISTR 2346</strain>
    </source>
</reference>
<keyword evidence="2" id="KW-1185">Reference proteome</keyword>
<dbReference type="EMBL" id="VJZE01000002">
    <property type="protein sequence ID" value="MPY38555.1"/>
    <property type="molecule type" value="Genomic_DNA"/>
</dbReference>
<evidence type="ECO:0000313" key="2">
    <source>
        <dbReference type="Proteomes" id="UP000326979"/>
    </source>
</evidence>
<gene>
    <name evidence="1" type="ORF">FNH04_00825</name>
</gene>
<dbReference type="AlphaFoldDB" id="A0A5N8VX98"/>
<accession>A0A5N8VX98</accession>
<proteinExistence type="predicted"/>
<evidence type="ECO:0000313" key="1">
    <source>
        <dbReference type="EMBL" id="MPY38555.1"/>
    </source>
</evidence>
<dbReference type="Proteomes" id="UP000326979">
    <property type="component" value="Unassembled WGS sequence"/>
</dbReference>